<dbReference type="SUPFAM" id="SSF52266">
    <property type="entry name" value="SGNH hydrolase"/>
    <property type="match status" value="1"/>
</dbReference>
<comment type="caution">
    <text evidence="4">The sequence shown here is derived from an EMBL/GenBank/DDBJ whole genome shotgun (WGS) entry which is preliminary data.</text>
</comment>
<accession>A0A939GDU2</accession>
<keyword evidence="5" id="KW-1185">Reference proteome</keyword>
<name>A0A939GDU2_9BACT</name>
<evidence type="ECO:0000256" key="2">
    <source>
        <dbReference type="SAM" id="SignalP"/>
    </source>
</evidence>
<dbReference type="Proteomes" id="UP000664795">
    <property type="component" value="Unassembled WGS sequence"/>
</dbReference>
<keyword evidence="1" id="KW-0378">Hydrolase</keyword>
<reference evidence="4 5" key="1">
    <citation type="submission" date="2021-03" db="EMBL/GenBank/DDBJ databases">
        <title>Fibrella sp. HMF5036 genome sequencing and assembly.</title>
        <authorList>
            <person name="Kang H."/>
            <person name="Kim H."/>
            <person name="Bae S."/>
            <person name="Joh K."/>
        </authorList>
    </citation>
    <scope>NUCLEOTIDE SEQUENCE [LARGE SCALE GENOMIC DNA]</scope>
    <source>
        <strain evidence="4 5">HMF5036</strain>
    </source>
</reference>
<protein>
    <submittedName>
        <fullName evidence="4">T9SS C-terminal target domain-containing protein</fullName>
    </submittedName>
</protein>
<evidence type="ECO:0000259" key="3">
    <source>
        <dbReference type="Pfam" id="PF03629"/>
    </source>
</evidence>
<gene>
    <name evidence="4" type="ORF">J2I48_27970</name>
</gene>
<evidence type="ECO:0000313" key="4">
    <source>
        <dbReference type="EMBL" id="MBO0934881.1"/>
    </source>
</evidence>
<proteinExistence type="predicted"/>
<evidence type="ECO:0000256" key="1">
    <source>
        <dbReference type="ARBA" id="ARBA00022801"/>
    </source>
</evidence>
<dbReference type="AlphaFoldDB" id="A0A939GDU2"/>
<feature type="domain" description="Sialate O-acetylesterase" evidence="3">
    <location>
        <begin position="123"/>
        <end position="302"/>
    </location>
</feature>
<feature type="signal peptide" evidence="2">
    <location>
        <begin position="1"/>
        <end position="22"/>
    </location>
</feature>
<sequence>MNASSLLYLLLLSVGLINQLQAQTQVAFPINRAIFQRNNANNAAVPITGTYSVPVTRIEARVVARSNGQGFTTDFQTIVDNPQGGVFTAQLVVQGGWYDLVVRFMRGNDEVARQTVERVGVGEVFVIAGQSNAQGVRGNTEPAQDDRVNAINYQYQPAQYPGDAPYPVFTQLNNNNRIAPRGLSSWCWGNLGDLLAQRLNVPILFFNAAFEGTSIRNWAESSQGQRTLSDYIPSFYEAGQPYGSLQIALTNYTSLVGMRAILWHQGETDNAFSTTRTQYADRLNTVIKQSRATSGKAIAWVVARASYDDVLKSNPAIIGAQNDVIAAGNGVFAGPNTELIQVPRSRAPYFDAIHFDNPGLRELAVAWNSSLTDAFFSSATPVAPSPLPTISVNCPGGNAVNFTVTNYDNVSWESGESGKSITKASGQVVRAKVKDAQGNIQYTPYLSVANAPTVQTAGPAAFCQGGSVQLTSSYNVNNTWSTGSTDQAITVNTTGDYFVSYKDVSGCTFKSNSLKVTSNP</sequence>
<feature type="non-terminal residue" evidence="4">
    <location>
        <position position="520"/>
    </location>
</feature>
<feature type="chain" id="PRO_5037762293" evidence="2">
    <location>
        <begin position="23"/>
        <end position="520"/>
    </location>
</feature>
<dbReference type="InterPro" id="IPR036514">
    <property type="entry name" value="SGNH_hydro_sf"/>
</dbReference>
<dbReference type="InterPro" id="IPR005181">
    <property type="entry name" value="SASA"/>
</dbReference>
<keyword evidence="2" id="KW-0732">Signal</keyword>
<dbReference type="EMBL" id="JAFMYU010000043">
    <property type="protein sequence ID" value="MBO0934881.1"/>
    <property type="molecule type" value="Genomic_DNA"/>
</dbReference>
<evidence type="ECO:0000313" key="5">
    <source>
        <dbReference type="Proteomes" id="UP000664795"/>
    </source>
</evidence>
<dbReference type="Gene3D" id="3.40.50.1110">
    <property type="entry name" value="SGNH hydrolase"/>
    <property type="match status" value="1"/>
</dbReference>
<dbReference type="RefSeq" id="WP_229376859.1">
    <property type="nucleotide sequence ID" value="NZ_JAFMYU010000043.1"/>
</dbReference>
<dbReference type="Pfam" id="PF03629">
    <property type="entry name" value="SASA"/>
    <property type="match status" value="1"/>
</dbReference>
<dbReference type="GO" id="GO:0016788">
    <property type="term" value="F:hydrolase activity, acting on ester bonds"/>
    <property type="evidence" value="ECO:0007669"/>
    <property type="project" value="UniProtKB-ARBA"/>
</dbReference>
<organism evidence="4 5">
    <name type="scientific">Fibrella aquatilis</name>
    <dbReference type="NCBI Taxonomy" id="2817059"/>
    <lineage>
        <taxon>Bacteria</taxon>
        <taxon>Pseudomonadati</taxon>
        <taxon>Bacteroidota</taxon>
        <taxon>Cytophagia</taxon>
        <taxon>Cytophagales</taxon>
        <taxon>Spirosomataceae</taxon>
        <taxon>Fibrella</taxon>
    </lineage>
</organism>